<dbReference type="InterPro" id="IPR041118">
    <property type="entry name" value="Rx_N"/>
</dbReference>
<dbReference type="Pfam" id="PF25019">
    <property type="entry name" value="LRR_R13L1-DRL21"/>
    <property type="match status" value="1"/>
</dbReference>
<feature type="domain" description="R13L1/DRL21-like LRR repeat region" evidence="6">
    <location>
        <begin position="239"/>
        <end position="364"/>
    </location>
</feature>
<dbReference type="GO" id="GO:0006952">
    <property type="term" value="P:defense response"/>
    <property type="evidence" value="ECO:0007669"/>
    <property type="project" value="UniProtKB-KW"/>
</dbReference>
<gene>
    <name evidence="7" type="ORF">TIFTF001_033217</name>
</gene>
<keyword evidence="4" id="KW-0175">Coiled coil</keyword>
<dbReference type="AlphaFoldDB" id="A0AA88J7D4"/>
<dbReference type="InterPro" id="IPR032675">
    <property type="entry name" value="LRR_dom_sf"/>
</dbReference>
<organism evidence="7 8">
    <name type="scientific">Ficus carica</name>
    <name type="common">Common fig</name>
    <dbReference type="NCBI Taxonomy" id="3494"/>
    <lineage>
        <taxon>Eukaryota</taxon>
        <taxon>Viridiplantae</taxon>
        <taxon>Streptophyta</taxon>
        <taxon>Embryophyta</taxon>
        <taxon>Tracheophyta</taxon>
        <taxon>Spermatophyta</taxon>
        <taxon>Magnoliopsida</taxon>
        <taxon>eudicotyledons</taxon>
        <taxon>Gunneridae</taxon>
        <taxon>Pentapetalae</taxon>
        <taxon>rosids</taxon>
        <taxon>fabids</taxon>
        <taxon>Rosales</taxon>
        <taxon>Moraceae</taxon>
        <taxon>Ficeae</taxon>
        <taxon>Ficus</taxon>
    </lineage>
</organism>
<evidence type="ECO:0008006" key="9">
    <source>
        <dbReference type="Google" id="ProtNLM"/>
    </source>
</evidence>
<feature type="coiled-coil region" evidence="4">
    <location>
        <begin position="41"/>
        <end position="88"/>
    </location>
</feature>
<keyword evidence="1" id="KW-0677">Repeat</keyword>
<feature type="domain" description="Disease resistance N-terminal" evidence="5">
    <location>
        <begin position="10"/>
        <end position="102"/>
    </location>
</feature>
<accession>A0AA88J7D4</accession>
<keyword evidence="2" id="KW-0547">Nucleotide-binding</keyword>
<dbReference type="Proteomes" id="UP001187192">
    <property type="component" value="Unassembled WGS sequence"/>
</dbReference>
<evidence type="ECO:0000256" key="3">
    <source>
        <dbReference type="ARBA" id="ARBA00022821"/>
    </source>
</evidence>
<dbReference type="EMBL" id="BTGU01000169">
    <property type="protein sequence ID" value="GMN64130.1"/>
    <property type="molecule type" value="Genomic_DNA"/>
</dbReference>
<dbReference type="GO" id="GO:0000166">
    <property type="term" value="F:nucleotide binding"/>
    <property type="evidence" value="ECO:0007669"/>
    <property type="project" value="UniProtKB-KW"/>
</dbReference>
<dbReference type="Gene3D" id="3.80.10.10">
    <property type="entry name" value="Ribonuclease Inhibitor"/>
    <property type="match status" value="2"/>
</dbReference>
<dbReference type="PANTHER" id="PTHR47186:SF42">
    <property type="entry name" value="DISEASE RESISTANCE RPP13-LIKE PROTEIN 1"/>
    <property type="match status" value="1"/>
</dbReference>
<reference evidence="7" key="1">
    <citation type="submission" date="2023-07" db="EMBL/GenBank/DDBJ databases">
        <title>draft genome sequence of fig (Ficus carica).</title>
        <authorList>
            <person name="Takahashi T."/>
            <person name="Nishimura K."/>
        </authorList>
    </citation>
    <scope>NUCLEOTIDE SEQUENCE</scope>
</reference>
<dbReference type="PANTHER" id="PTHR47186">
    <property type="entry name" value="LEUCINE-RICH REPEAT-CONTAINING PROTEIN 57"/>
    <property type="match status" value="1"/>
</dbReference>
<evidence type="ECO:0000259" key="6">
    <source>
        <dbReference type="Pfam" id="PF25019"/>
    </source>
</evidence>
<evidence type="ECO:0000256" key="1">
    <source>
        <dbReference type="ARBA" id="ARBA00022737"/>
    </source>
</evidence>
<dbReference type="InterPro" id="IPR056789">
    <property type="entry name" value="LRR_R13L1-DRL21"/>
</dbReference>
<evidence type="ECO:0000256" key="4">
    <source>
        <dbReference type="SAM" id="Coils"/>
    </source>
</evidence>
<evidence type="ECO:0000313" key="8">
    <source>
        <dbReference type="Proteomes" id="UP001187192"/>
    </source>
</evidence>
<keyword evidence="3" id="KW-0611">Plant defense</keyword>
<proteinExistence type="predicted"/>
<dbReference type="Gene3D" id="1.20.5.4130">
    <property type="match status" value="1"/>
</dbReference>
<keyword evidence="8" id="KW-1185">Reference proteome</keyword>
<sequence>MAAELVGGAFLSASLQVLFDRLASQELVDFVNGNRPFDRLLKDLKIKLLSANMVLNDAEEKQIRNPSVKKWLDELKDAIFEAEDLTAEIKFQALECKMGGGSFSRSGTSQVMKLIPSPFSGFDNGMKSKLVEILDRLDFILKQKDMIGLREGVDCRHSIVRLSATLARESGVYGEFCSRLDDSSPINLGRTRHLSYMKRSVNNAEKFKALFDAKYLRTFLPLGWKKESEQFPWNNGSGIKQLKGLKQLCGYLCISGLQNVLHVEDAIEANLKDKKFIKRLFLKWDSRNPTDDSQKERMILGGLQPHRSLKELVIISYGGTRFPDWVGDNLFSGITTVSLNNCKNCCLMPPLGQLPSLRKLHIRGFDGVVKVGAEFYSNGSVIKQPFRSLEVLRFGDMPQLKEWTFIEAEEGAPFPHLKELYLIDCPELVGSLPAYLRNLTTLYVTRCQQLMTSLQRDQHIDTAFPSLRSMEISDCPQLESFFEGGLQFPSNLNELSIINCKRLFADRFHWNLQRLASLTWLRIRSVYEDTLDSFPEEGVLPITLTSLSISNLPNLKALNSNGFKQLNSLKQLWISSCEQLQCLPKELPKSLSYLFISECPLLIQRCQRGRGQDWPNISHITRVRIDGEFI</sequence>
<protein>
    <recommendedName>
        <fullName evidence="9">Rx N-terminal domain-containing protein</fullName>
    </recommendedName>
</protein>
<dbReference type="SUPFAM" id="SSF52058">
    <property type="entry name" value="L domain-like"/>
    <property type="match status" value="2"/>
</dbReference>
<comment type="caution">
    <text evidence="7">The sequence shown here is derived from an EMBL/GenBank/DDBJ whole genome shotgun (WGS) entry which is preliminary data.</text>
</comment>
<evidence type="ECO:0000313" key="7">
    <source>
        <dbReference type="EMBL" id="GMN64130.1"/>
    </source>
</evidence>
<evidence type="ECO:0000259" key="5">
    <source>
        <dbReference type="Pfam" id="PF18052"/>
    </source>
</evidence>
<evidence type="ECO:0000256" key="2">
    <source>
        <dbReference type="ARBA" id="ARBA00022741"/>
    </source>
</evidence>
<name>A0AA88J7D4_FICCA</name>
<dbReference type="Pfam" id="PF18052">
    <property type="entry name" value="Rx_N"/>
    <property type="match status" value="1"/>
</dbReference>